<dbReference type="GO" id="GO:0015293">
    <property type="term" value="F:symporter activity"/>
    <property type="evidence" value="ECO:0007669"/>
    <property type="project" value="UniProtKB-KW"/>
</dbReference>
<accession>A0AAD6PBH3</accession>
<dbReference type="Pfam" id="PF01490">
    <property type="entry name" value="Aa_trans"/>
    <property type="match status" value="1"/>
</dbReference>
<feature type="domain" description="Amino acid transporter transmembrane" evidence="12">
    <location>
        <begin position="25"/>
        <end position="338"/>
    </location>
</feature>
<proteinExistence type="inferred from homology"/>
<evidence type="ECO:0000256" key="4">
    <source>
        <dbReference type="ARBA" id="ARBA00022692"/>
    </source>
</evidence>
<evidence type="ECO:0000256" key="2">
    <source>
        <dbReference type="ARBA" id="ARBA00005590"/>
    </source>
</evidence>
<evidence type="ECO:0000256" key="3">
    <source>
        <dbReference type="ARBA" id="ARBA00022448"/>
    </source>
</evidence>
<keyword evidence="4 11" id="KW-0812">Transmembrane</keyword>
<keyword evidence="6" id="KW-0029">Amino-acid transport</keyword>
<protein>
    <recommendedName>
        <fullName evidence="12">Amino acid transporter transmembrane domain-containing protein</fullName>
    </recommendedName>
</protein>
<dbReference type="GO" id="GO:0012505">
    <property type="term" value="C:endomembrane system"/>
    <property type="evidence" value="ECO:0007669"/>
    <property type="project" value="UniProtKB-SubCell"/>
</dbReference>
<comment type="function">
    <text evidence="10">Carrier protein involved in proton-driven auxin influx. Mediates the formation of auxin gradient from developing leaves (site of auxin biosynthesis) to tips by contributing to the loading of auxin in vascular tissues and facilitating acropetal (base to tip) auxin transport within inner tissues of the root apex, and basipetal (tip to base) auxin transport within outer tissues of the root apex. May be involved in lateral roots and nodules formation.</text>
</comment>
<dbReference type="EMBL" id="JAPFFJ010000006">
    <property type="protein sequence ID" value="KAJ6422950.1"/>
    <property type="molecule type" value="Genomic_DNA"/>
</dbReference>
<feature type="transmembrane region" description="Helical" evidence="11">
    <location>
        <begin position="57"/>
        <end position="78"/>
    </location>
</feature>
<dbReference type="AlphaFoldDB" id="A0AAD6PBH3"/>
<feature type="transmembrane region" description="Helical" evidence="11">
    <location>
        <begin position="271"/>
        <end position="292"/>
    </location>
</feature>
<gene>
    <name evidence="13" type="ORF">OIU84_023977</name>
</gene>
<reference evidence="13 14" key="1">
    <citation type="journal article" date="2023" name="Int. J. Mol. Sci.">
        <title>De Novo Assembly and Annotation of 11 Diverse Shrub Willow (Salix) Genomes Reveals Novel Gene Organization in Sex-Linked Regions.</title>
        <authorList>
            <person name="Hyden B."/>
            <person name="Feng K."/>
            <person name="Yates T.B."/>
            <person name="Jawdy S."/>
            <person name="Cereghino C."/>
            <person name="Smart L.B."/>
            <person name="Muchero W."/>
        </authorList>
    </citation>
    <scope>NUCLEOTIDE SEQUENCE [LARGE SCALE GENOMIC DNA]</scope>
    <source>
        <tissue evidence="13">Shoot tip</tissue>
    </source>
</reference>
<name>A0AAD6PBH3_9ROSI</name>
<keyword evidence="5" id="KW-0769">Symport</keyword>
<evidence type="ECO:0000256" key="10">
    <source>
        <dbReference type="ARBA" id="ARBA00045588"/>
    </source>
</evidence>
<feature type="transmembrane region" description="Helical" evidence="11">
    <location>
        <begin position="29"/>
        <end position="50"/>
    </location>
</feature>
<dbReference type="PANTHER" id="PTHR48017">
    <property type="entry name" value="OS05G0424000 PROTEIN-RELATED"/>
    <property type="match status" value="1"/>
</dbReference>
<evidence type="ECO:0000313" key="13">
    <source>
        <dbReference type="EMBL" id="KAJ6422950.1"/>
    </source>
</evidence>
<dbReference type="InterPro" id="IPR013057">
    <property type="entry name" value="AA_transpt_TM"/>
</dbReference>
<dbReference type="Gene3D" id="1.20.1740.10">
    <property type="entry name" value="Amino acid/polyamine transporter I"/>
    <property type="match status" value="1"/>
</dbReference>
<feature type="transmembrane region" description="Helical" evidence="11">
    <location>
        <begin position="312"/>
        <end position="334"/>
    </location>
</feature>
<comment type="subcellular location">
    <subcellularLocation>
        <location evidence="1">Endomembrane system</location>
        <topology evidence="1">Multi-pass membrane protein</topology>
    </subcellularLocation>
</comment>
<evidence type="ECO:0000256" key="11">
    <source>
        <dbReference type="SAM" id="Phobius"/>
    </source>
</evidence>
<dbReference type="Proteomes" id="UP001162972">
    <property type="component" value="Chromosome 16"/>
</dbReference>
<keyword evidence="9" id="KW-0927">Auxin signaling pathway</keyword>
<evidence type="ECO:0000313" key="14">
    <source>
        <dbReference type="Proteomes" id="UP001162972"/>
    </source>
</evidence>
<keyword evidence="8 11" id="KW-0472">Membrane</keyword>
<comment type="caution">
    <text evidence="13">The sequence shown here is derived from an EMBL/GenBank/DDBJ whole genome shotgun (WGS) entry which is preliminary data.</text>
</comment>
<evidence type="ECO:0000256" key="9">
    <source>
        <dbReference type="ARBA" id="ARBA00023294"/>
    </source>
</evidence>
<evidence type="ECO:0000256" key="6">
    <source>
        <dbReference type="ARBA" id="ARBA00022970"/>
    </source>
</evidence>
<feature type="transmembrane region" description="Helical" evidence="11">
    <location>
        <begin position="181"/>
        <end position="205"/>
    </location>
</feature>
<evidence type="ECO:0000256" key="8">
    <source>
        <dbReference type="ARBA" id="ARBA00023136"/>
    </source>
</evidence>
<evidence type="ECO:0000256" key="1">
    <source>
        <dbReference type="ARBA" id="ARBA00004127"/>
    </source>
</evidence>
<keyword evidence="7 11" id="KW-1133">Transmembrane helix</keyword>
<comment type="similarity">
    <text evidence="2">Belongs to the amino acid/polyamine transporter 2 family. Amino acid/auxin permease (AAAP) (TC 2.A.18.1) subfamily.</text>
</comment>
<evidence type="ECO:0000256" key="5">
    <source>
        <dbReference type="ARBA" id="ARBA00022847"/>
    </source>
</evidence>
<keyword evidence="3" id="KW-0813">Transport</keyword>
<evidence type="ECO:0000259" key="12">
    <source>
        <dbReference type="Pfam" id="PF01490"/>
    </source>
</evidence>
<feature type="transmembrane region" description="Helical" evidence="11">
    <location>
        <begin position="119"/>
        <end position="136"/>
    </location>
</feature>
<feature type="transmembrane region" description="Helical" evidence="11">
    <location>
        <begin position="157"/>
        <end position="175"/>
    </location>
</feature>
<dbReference type="GO" id="GO:0006865">
    <property type="term" value="P:amino acid transport"/>
    <property type="evidence" value="ECO:0007669"/>
    <property type="project" value="UniProtKB-KW"/>
</dbReference>
<sequence length="393" mass="42569">MGAEAGEQETPLLYCSLPSNSTIKRTGTVWTAVAHIITGVIGSGILSLAWSMAQLGWIAGPLAMSFFASVALVSTFLICDCYRSPDPEFGPTRNRSFLEAVHETLGERNGFISSILTKISFYGTGIAYTVTTAISLRAIQKSNSYHKDGYEAEQGGASTLFMLLFGAVQVILSQIPDFHHILWLSIFAAIMSVSYASIGSVLGFAQIIENGYVKGGIAGVSADSAADKVWKISQALGDIAYAYPYTVIALEIQDTLKSPPSENKTMKKASIIAFIATTFFYLCFGSFGYAAFGENTPGNLLTGFHSSESYWLVDLANACIVLHLVGGYQIAMVASFSTKPPQAMFPNNVCCINNDNRNDLSLLQPDYWTVRRIEVVDLNYIFPCGDVLQAKKC</sequence>
<keyword evidence="14" id="KW-1185">Reference proteome</keyword>
<organism evidence="13 14">
    <name type="scientific">Salix udensis</name>
    <dbReference type="NCBI Taxonomy" id="889485"/>
    <lineage>
        <taxon>Eukaryota</taxon>
        <taxon>Viridiplantae</taxon>
        <taxon>Streptophyta</taxon>
        <taxon>Embryophyta</taxon>
        <taxon>Tracheophyta</taxon>
        <taxon>Spermatophyta</taxon>
        <taxon>Magnoliopsida</taxon>
        <taxon>eudicotyledons</taxon>
        <taxon>Gunneridae</taxon>
        <taxon>Pentapetalae</taxon>
        <taxon>rosids</taxon>
        <taxon>fabids</taxon>
        <taxon>Malpighiales</taxon>
        <taxon>Salicaceae</taxon>
        <taxon>Saliceae</taxon>
        <taxon>Salix</taxon>
    </lineage>
</organism>
<dbReference type="GO" id="GO:0009734">
    <property type="term" value="P:auxin-activated signaling pathway"/>
    <property type="evidence" value="ECO:0007669"/>
    <property type="project" value="UniProtKB-KW"/>
</dbReference>
<evidence type="ECO:0000256" key="7">
    <source>
        <dbReference type="ARBA" id="ARBA00022989"/>
    </source>
</evidence>